<gene>
    <name evidence="2" type="ORF">LU297_01360</name>
</gene>
<feature type="signal peptide" evidence="1">
    <location>
        <begin position="1"/>
        <end position="17"/>
    </location>
</feature>
<evidence type="ECO:0000256" key="1">
    <source>
        <dbReference type="SAM" id="SignalP"/>
    </source>
</evidence>
<name>A0ABY6F4X7_9GAMM</name>
<protein>
    <recommendedName>
        <fullName evidence="4">Lipoprotein</fullName>
    </recommendedName>
</protein>
<evidence type="ECO:0008006" key="4">
    <source>
        <dbReference type="Google" id="ProtNLM"/>
    </source>
</evidence>
<dbReference type="Proteomes" id="UP001063782">
    <property type="component" value="Chromosome"/>
</dbReference>
<evidence type="ECO:0000313" key="2">
    <source>
        <dbReference type="EMBL" id="UXZ05130.1"/>
    </source>
</evidence>
<dbReference type="EMBL" id="CP089977">
    <property type="protein sequence ID" value="UXZ05130.1"/>
    <property type="molecule type" value="Genomic_DNA"/>
</dbReference>
<sequence length="70" mass="7993">MKSVYLAMMALCLTACASQSLPSVNQNGIRRFDKNCQHQTPYPNKNDAQAMSEYFEHTKYCKSLGYNTSY</sequence>
<reference evidence="2" key="1">
    <citation type="submission" date="2021-12" db="EMBL/GenBank/DDBJ databases">
        <title>taxonomy of Moraxella sp. ZY201224.</title>
        <authorList>
            <person name="Li F."/>
        </authorList>
    </citation>
    <scope>NUCLEOTIDE SEQUENCE</scope>
    <source>
        <strain evidence="2">ZY201224</strain>
    </source>
</reference>
<feature type="chain" id="PRO_5047115729" description="Lipoprotein" evidence="1">
    <location>
        <begin position="18"/>
        <end position="70"/>
    </location>
</feature>
<keyword evidence="3" id="KW-1185">Reference proteome</keyword>
<accession>A0ABY6F4X7</accession>
<organism evidence="2 3">
    <name type="scientific">Moraxella nasicaprae</name>
    <dbReference type="NCBI Taxonomy" id="2904122"/>
    <lineage>
        <taxon>Bacteria</taxon>
        <taxon>Pseudomonadati</taxon>
        <taxon>Pseudomonadota</taxon>
        <taxon>Gammaproteobacteria</taxon>
        <taxon>Moraxellales</taxon>
        <taxon>Moraxellaceae</taxon>
        <taxon>Moraxella</taxon>
    </lineage>
</organism>
<proteinExistence type="predicted"/>
<dbReference type="RefSeq" id="WP_263076630.1">
    <property type="nucleotide sequence ID" value="NZ_CP089977.1"/>
</dbReference>
<evidence type="ECO:0000313" key="3">
    <source>
        <dbReference type="Proteomes" id="UP001063782"/>
    </source>
</evidence>
<keyword evidence="1" id="KW-0732">Signal</keyword>